<accession>A0A9P4QHH2</accession>
<dbReference type="OrthoDB" id="8436363at2759"/>
<feature type="region of interest" description="Disordered" evidence="1">
    <location>
        <begin position="1178"/>
        <end position="1247"/>
    </location>
</feature>
<protein>
    <recommendedName>
        <fullName evidence="4">RNI-like protein</fullName>
    </recommendedName>
</protein>
<feature type="region of interest" description="Disordered" evidence="1">
    <location>
        <begin position="1072"/>
        <end position="1107"/>
    </location>
</feature>
<feature type="region of interest" description="Disordered" evidence="1">
    <location>
        <begin position="1"/>
        <end position="279"/>
    </location>
</feature>
<feature type="region of interest" description="Disordered" evidence="1">
    <location>
        <begin position="1385"/>
        <end position="1415"/>
    </location>
</feature>
<comment type="caution">
    <text evidence="2">The sequence shown here is derived from an EMBL/GenBank/DDBJ whole genome shotgun (WGS) entry which is preliminary data.</text>
</comment>
<feature type="compositionally biased region" description="Basic and acidic residues" evidence="1">
    <location>
        <begin position="39"/>
        <end position="49"/>
    </location>
</feature>
<feature type="region of interest" description="Disordered" evidence="1">
    <location>
        <begin position="610"/>
        <end position="632"/>
    </location>
</feature>
<evidence type="ECO:0008006" key="4">
    <source>
        <dbReference type="Google" id="ProtNLM"/>
    </source>
</evidence>
<feature type="compositionally biased region" description="Basic residues" evidence="1">
    <location>
        <begin position="1406"/>
        <end position="1415"/>
    </location>
</feature>
<dbReference type="EMBL" id="MU003766">
    <property type="protein sequence ID" value="KAF2725860.1"/>
    <property type="molecule type" value="Genomic_DNA"/>
</dbReference>
<evidence type="ECO:0000313" key="2">
    <source>
        <dbReference type="EMBL" id="KAF2725860.1"/>
    </source>
</evidence>
<dbReference type="SUPFAM" id="SSF52047">
    <property type="entry name" value="RNI-like"/>
    <property type="match status" value="1"/>
</dbReference>
<feature type="region of interest" description="Disordered" evidence="1">
    <location>
        <begin position="1271"/>
        <end position="1298"/>
    </location>
</feature>
<sequence length="1415" mass="153622">MEQVHGVDVSWLHQPNKQGRHHTRNKSTNSAVPVSDLPQRLKADEADGQRRKRAPSAPGVQREPQPRAPAHAQHASVGSFPPPNQSTVPDVHSRSREGNRYPAPSQPAPPKVSDGKDRMTALPAEVRGRTSTDGGGKGGVKRPGLLGRSNSKNDGKDNRRPSWINNLSSRFSGSQAAAQTLSSPAATTTNGGASSVKQGSPASISSSPLQAGSSVAAPGQSTPKGEEIEPYVPAKPKEQSSSFFSSLTRRLSSQNTTASPGKVPGNGGVCPRKVLNVDPNRPRCLVPELDPNKLRRVSFCVDVEVAGHARYYTEDVTAEGVAGETENDDERRKKKRDIKMKEKAEGAAMRNPELMHEMNDDDETEPDAKSTEPKRSPSAPSEEFGTPPSKSSIRMVTDESPPQPIEQDSGVDPFGNLHGSVGPEEEARLQKKREKKQKSETERKQRRDNKRRRAEEQGLTPVEMRFTNSSDDSLSTSQPDTGARFSAGPGKFTGTLNQDAPESKSSASRQDRPTTDPVRIYRRCCQLRETPILKRITEQLMSPKIVVPGQPGVVACLDLTGSRLQLADFITLGDWLAVVPVKRLLLEDADMNDEGIRVVLAGLLAAKRPEPTRRREKKPMHREGSISACQGGKREERSGVVEKISFKNNPRLTRVAWKYFAMFLYMCRSIKAIDVSMNQFPENIPASAQSTSGRAPQIGATTTLSDKQRDADAAAMLYRCLAERDGKNRLEELSVSECGLNANQVRRIVDGAIMCGISRLGLAGNNLDDESLTHVIHYLRSGVCQGLDLGANDLGGGKLTMVAESLLSSEKISQLPIWGLSLAGCNLSPVDVKMLFPAMVKLPDFRFIDLSHNPALCAANGNPRVTDSSCSLVGLLRRYIPQMKSLKRIHLVDVGMEPKQLTALADVLPEGPQLAHVSLLENAEITKVANSTDEAGQEEACAVYASLTAAVRCSQSLVCIDIDVPNQEANEVVKALAKQVVAYCLRNMESFALTEASGAATSHLTDPHGGKDKINYGSVPDVLWHLVGHIEGNSENHDNDPPAPGKDYIVGGAGVVKALQYVLGEKANDLARGGSNADRYPNSGTVTPKEGARPGSSASFQDQKSLGKAKEMSKYLLESARNMRSRLQPALAKEAEQGDEMSYRRLLFLDQTLEGIIARFEEEYPEVCVRTPYKDSAAGKNKAQANPQHTGVPLTNPITLSHRPRFGRAPSGIDTSGGNAQGAGSDSSDEDGEPIQPGMRRHNSDVSIANRTMTTEEGHLHRLGQHLRRDIVDSPSTPTFGPSEQGDADVPNDTSLHNTDDALAAQRPVLTPQEEQARLRALGARIESLTGDEIKSMVVGNGVQSSDEGWQNMLERVGANFEDLRLLQEQDPKGWEEFKEAHMKARANVENPRPGSAMGERDEKGRRKRQGMIFG</sequence>
<feature type="compositionally biased region" description="Polar residues" evidence="1">
    <location>
        <begin position="494"/>
        <end position="508"/>
    </location>
</feature>
<gene>
    <name evidence="2" type="ORF">K431DRAFT_299587</name>
</gene>
<name>A0A9P4QHH2_9PEZI</name>
<dbReference type="Proteomes" id="UP000799441">
    <property type="component" value="Unassembled WGS sequence"/>
</dbReference>
<feature type="compositionally biased region" description="Polar residues" evidence="1">
    <location>
        <begin position="466"/>
        <end position="480"/>
    </location>
</feature>
<feature type="region of interest" description="Disordered" evidence="1">
    <location>
        <begin position="686"/>
        <end position="706"/>
    </location>
</feature>
<feature type="compositionally biased region" description="Basic and acidic residues" evidence="1">
    <location>
        <begin position="151"/>
        <end position="160"/>
    </location>
</feature>
<feature type="compositionally biased region" description="Low complexity" evidence="1">
    <location>
        <begin position="240"/>
        <end position="253"/>
    </location>
</feature>
<dbReference type="Gene3D" id="3.80.10.10">
    <property type="entry name" value="Ribonuclease Inhibitor"/>
    <property type="match status" value="1"/>
</dbReference>
<feature type="compositionally biased region" description="Polar residues" evidence="1">
    <location>
        <begin position="1213"/>
        <end position="1226"/>
    </location>
</feature>
<evidence type="ECO:0000313" key="3">
    <source>
        <dbReference type="Proteomes" id="UP000799441"/>
    </source>
</evidence>
<feature type="compositionally biased region" description="Polar residues" evidence="1">
    <location>
        <begin position="686"/>
        <end position="705"/>
    </location>
</feature>
<evidence type="ECO:0000256" key="1">
    <source>
        <dbReference type="SAM" id="MobiDB-lite"/>
    </source>
</evidence>
<organism evidence="2 3">
    <name type="scientific">Polychaeton citri CBS 116435</name>
    <dbReference type="NCBI Taxonomy" id="1314669"/>
    <lineage>
        <taxon>Eukaryota</taxon>
        <taxon>Fungi</taxon>
        <taxon>Dikarya</taxon>
        <taxon>Ascomycota</taxon>
        <taxon>Pezizomycotina</taxon>
        <taxon>Dothideomycetes</taxon>
        <taxon>Dothideomycetidae</taxon>
        <taxon>Capnodiales</taxon>
        <taxon>Capnodiaceae</taxon>
        <taxon>Polychaeton</taxon>
    </lineage>
</organism>
<proteinExistence type="predicted"/>
<keyword evidence="3" id="KW-1185">Reference proteome</keyword>
<reference evidence="2" key="1">
    <citation type="journal article" date="2020" name="Stud. Mycol.">
        <title>101 Dothideomycetes genomes: a test case for predicting lifestyles and emergence of pathogens.</title>
        <authorList>
            <person name="Haridas S."/>
            <person name="Albert R."/>
            <person name="Binder M."/>
            <person name="Bloem J."/>
            <person name="Labutti K."/>
            <person name="Salamov A."/>
            <person name="Andreopoulos B."/>
            <person name="Baker S."/>
            <person name="Barry K."/>
            <person name="Bills G."/>
            <person name="Bluhm B."/>
            <person name="Cannon C."/>
            <person name="Castanera R."/>
            <person name="Culley D."/>
            <person name="Daum C."/>
            <person name="Ezra D."/>
            <person name="Gonzalez J."/>
            <person name="Henrissat B."/>
            <person name="Kuo A."/>
            <person name="Liang C."/>
            <person name="Lipzen A."/>
            <person name="Lutzoni F."/>
            <person name="Magnuson J."/>
            <person name="Mondo S."/>
            <person name="Nolan M."/>
            <person name="Ohm R."/>
            <person name="Pangilinan J."/>
            <person name="Park H.-J."/>
            <person name="Ramirez L."/>
            <person name="Alfaro M."/>
            <person name="Sun H."/>
            <person name="Tritt A."/>
            <person name="Yoshinaga Y."/>
            <person name="Zwiers L.-H."/>
            <person name="Turgeon B."/>
            <person name="Goodwin S."/>
            <person name="Spatafora J."/>
            <person name="Crous P."/>
            <person name="Grigoriev I."/>
        </authorList>
    </citation>
    <scope>NUCLEOTIDE SEQUENCE</scope>
    <source>
        <strain evidence="2">CBS 116435</strain>
    </source>
</reference>
<dbReference type="InterPro" id="IPR032675">
    <property type="entry name" value="LRR_dom_sf"/>
</dbReference>
<feature type="compositionally biased region" description="Basic and acidic residues" evidence="1">
    <location>
        <begin position="366"/>
        <end position="375"/>
    </location>
</feature>
<feature type="region of interest" description="Disordered" evidence="1">
    <location>
        <begin position="320"/>
        <end position="517"/>
    </location>
</feature>
<feature type="compositionally biased region" description="Polar residues" evidence="1">
    <location>
        <begin position="163"/>
        <end position="223"/>
    </location>
</feature>